<feature type="chain" id="PRO_5044606243" evidence="1">
    <location>
        <begin position="22"/>
        <end position="99"/>
    </location>
</feature>
<evidence type="ECO:0000313" key="5">
    <source>
        <dbReference type="Proteomes" id="UP000826513"/>
    </source>
</evidence>
<evidence type="ECO:0000313" key="2">
    <source>
        <dbReference type="EMBL" id="QCI98195.1"/>
    </source>
</evidence>
<name>A0A4D7DMQ1_9HYPH</name>
<dbReference type="AlphaFoldDB" id="A0A4D7DMQ1"/>
<reference evidence="3 5" key="2">
    <citation type="submission" date="2021-03" db="EMBL/GenBank/DDBJ databases">
        <title>Rapid diversification of plasmids in a genus of pathogenic and nitrogen fixing bacteria.</title>
        <authorList>
            <person name="Weisberg A.J."/>
            <person name="Miller M."/>
            <person name="Ream W."/>
            <person name="Grunwald N.J."/>
            <person name="Chang J.H."/>
        </authorList>
    </citation>
    <scope>NUCLEOTIDE SEQUENCE [LARGE SCALE GENOMIC DNA]</scope>
    <source>
        <strain evidence="3 5">AF3.44</strain>
    </source>
</reference>
<evidence type="ECO:0000313" key="3">
    <source>
        <dbReference type="EMBL" id="QYA06351.1"/>
    </source>
</evidence>
<evidence type="ECO:0000256" key="1">
    <source>
        <dbReference type="SAM" id="SignalP"/>
    </source>
</evidence>
<accession>A0A4D7DMQ1</accession>
<dbReference type="EMBL" id="CP039691">
    <property type="protein sequence ID" value="QCI98195.1"/>
    <property type="molecule type" value="Genomic_DNA"/>
</dbReference>
<proteinExistence type="predicted"/>
<keyword evidence="5" id="KW-1185">Reference proteome</keyword>
<sequence>MKYMKIITIAVALFAPTVSFASGRDVCSDAYLSAAIQPEANRAQRAVGICGTAKAAISLYSASIRLVSKCQHDPGLRAYKKQLEQSLQEARNQASSSCG</sequence>
<dbReference type="Proteomes" id="UP000826513">
    <property type="component" value="Chromosome 1"/>
</dbReference>
<dbReference type="RefSeq" id="WP_136954342.1">
    <property type="nucleotide sequence ID" value="NZ_CP039691.1"/>
</dbReference>
<feature type="signal peptide" evidence="1">
    <location>
        <begin position="1"/>
        <end position="21"/>
    </location>
</feature>
<protein>
    <submittedName>
        <fullName evidence="2">Uncharacterized protein</fullName>
    </submittedName>
</protein>
<reference evidence="2 4" key="1">
    <citation type="submission" date="2019-04" db="EMBL/GenBank/DDBJ databases">
        <title>Complete genome sequence of Agrobacterium larrymoorei CFBP5473.</title>
        <authorList>
            <person name="Haryono M."/>
            <person name="Chou L."/>
            <person name="Lin Y.-C."/>
            <person name="Lai E.-M."/>
            <person name="Kuo C.-H."/>
        </authorList>
    </citation>
    <scope>NUCLEOTIDE SEQUENCE [LARGE SCALE GENOMIC DNA]</scope>
    <source>
        <strain evidence="2 4">CFBP5473</strain>
    </source>
</reference>
<evidence type="ECO:0000313" key="4">
    <source>
        <dbReference type="Proteomes" id="UP000298545"/>
    </source>
</evidence>
<dbReference type="EMBL" id="CP072167">
    <property type="protein sequence ID" value="QYA06351.1"/>
    <property type="molecule type" value="Genomic_DNA"/>
</dbReference>
<keyword evidence="1" id="KW-0732">Signal</keyword>
<organism evidence="2 4">
    <name type="scientific">Agrobacterium larrymoorei</name>
    <dbReference type="NCBI Taxonomy" id="160699"/>
    <lineage>
        <taxon>Bacteria</taxon>
        <taxon>Pseudomonadati</taxon>
        <taxon>Pseudomonadota</taxon>
        <taxon>Alphaproteobacteria</taxon>
        <taxon>Hyphomicrobiales</taxon>
        <taxon>Rhizobiaceae</taxon>
        <taxon>Rhizobium/Agrobacterium group</taxon>
        <taxon>Agrobacterium</taxon>
    </lineage>
</organism>
<dbReference type="OrthoDB" id="9950063at2"/>
<dbReference type="Proteomes" id="UP000298545">
    <property type="component" value="Chromosome circular"/>
</dbReference>
<dbReference type="KEGG" id="alf:CFBP5473_09915"/>
<gene>
    <name evidence="2" type="ORF">CFBP5473_09915</name>
    <name evidence="3" type="ORF">J5285_09795</name>
</gene>